<dbReference type="Pfam" id="PF00078">
    <property type="entry name" value="RVT_1"/>
    <property type="match status" value="1"/>
</dbReference>
<name>A0A9P6Y263_RHIOR</name>
<sequence>MRLSCSKIIHRVQKGFMPGRFIGDNGLLMQLVKTEAEQRQSTEVGLLLDQEKAYDRVNPEYLKQVLLKFGFPSTIVQIIDKLFFETQIQINVNGFFTSSFQQSRGLRQGDPLSPLLFNIAFDPFLRSIESDNELQGFQFRQAANPADLHIVPPPPIKILAYADDVAVFLSIQSDFVRLRQLYEVYAQTSNAKLNLGKTEAFSLSGHSHPPWQTFLQENQISSWHDKNSPSALRYLGFAVCSSRTQRDGFISALWLKIQHECNIHSQRTLSFRGRVTVMNTLIYSKLWHVLRLLSVPKAALQRFSSLAYQFLTQKAFPKFKYDLLLTDRQCGGLKLLDPNKQQLVLQWKWLCPLLLSHQSDSVSLQVQYLSYSLQHHFHAVDPLLPLLFPHCRKGSLGQNNNLNVFTNFFRTMDSFQRSYQDVNLSPASCLELPLASIYTFMAPHSTEPQPPSELDPAFARLSVPHWPKIQVSEAYSFDGRFHRKQRRDLHISRIHITRFFKCLDEHKIRLEQFFLSHCSPTLPSSSLSTLGTVDFSPILNGLLPPDLFSSRVRTSDLRKALSPCVPSPIFDPPISAKQWSRFWKGDVPLKSRDVWYRIIYNKLSCRQNLHRLLPTSFTDPLCSLCSSAVEDPLHFVLTCHYKHPLWEYIWDVYFDQPFSQRAVKLAIFSLQLPKTNYAHRSHSSFQLIACAILSLWSAHWAFVFSETPFDFSAVLANVFKHLSKLQSEVD</sequence>
<accession>A0A9P6Y263</accession>
<dbReference type="SUPFAM" id="SSF56672">
    <property type="entry name" value="DNA/RNA polymerases"/>
    <property type="match status" value="1"/>
</dbReference>
<dbReference type="PROSITE" id="PS50878">
    <property type="entry name" value="RT_POL"/>
    <property type="match status" value="1"/>
</dbReference>
<reference evidence="2" key="1">
    <citation type="journal article" date="2020" name="Microb. Genom.">
        <title>Genetic diversity of clinical and environmental Mucorales isolates obtained from an investigation of mucormycosis cases among solid organ transplant recipients.</title>
        <authorList>
            <person name="Nguyen M.H."/>
            <person name="Kaul D."/>
            <person name="Muto C."/>
            <person name="Cheng S.J."/>
            <person name="Richter R.A."/>
            <person name="Bruno V.M."/>
            <person name="Liu G."/>
            <person name="Beyhan S."/>
            <person name="Sundermann A.J."/>
            <person name="Mounaud S."/>
            <person name="Pasculle A.W."/>
            <person name="Nierman W.C."/>
            <person name="Driscoll E."/>
            <person name="Cumbie R."/>
            <person name="Clancy C.J."/>
            <person name="Dupont C.L."/>
        </authorList>
    </citation>
    <scope>NUCLEOTIDE SEQUENCE</scope>
    <source>
        <strain evidence="2">GL16</strain>
    </source>
</reference>
<comment type="caution">
    <text evidence="2">The sequence shown here is derived from an EMBL/GenBank/DDBJ whole genome shotgun (WGS) entry which is preliminary data.</text>
</comment>
<dbReference type="Proteomes" id="UP000717996">
    <property type="component" value="Unassembled WGS sequence"/>
</dbReference>
<evidence type="ECO:0000313" key="3">
    <source>
        <dbReference type="Proteomes" id="UP000717996"/>
    </source>
</evidence>
<evidence type="ECO:0000259" key="1">
    <source>
        <dbReference type="PROSITE" id="PS50878"/>
    </source>
</evidence>
<dbReference type="InterPro" id="IPR043502">
    <property type="entry name" value="DNA/RNA_pol_sf"/>
</dbReference>
<gene>
    <name evidence="2" type="ORF">G6F51_010375</name>
</gene>
<dbReference type="PANTHER" id="PTHR31635:SF196">
    <property type="entry name" value="REVERSE TRANSCRIPTASE DOMAIN-CONTAINING PROTEIN-RELATED"/>
    <property type="match status" value="1"/>
</dbReference>
<organism evidence="2 3">
    <name type="scientific">Rhizopus oryzae</name>
    <name type="common">Mucormycosis agent</name>
    <name type="synonym">Rhizopus arrhizus var. delemar</name>
    <dbReference type="NCBI Taxonomy" id="64495"/>
    <lineage>
        <taxon>Eukaryota</taxon>
        <taxon>Fungi</taxon>
        <taxon>Fungi incertae sedis</taxon>
        <taxon>Mucoromycota</taxon>
        <taxon>Mucoromycotina</taxon>
        <taxon>Mucoromycetes</taxon>
        <taxon>Mucorales</taxon>
        <taxon>Mucorineae</taxon>
        <taxon>Rhizopodaceae</taxon>
        <taxon>Rhizopus</taxon>
    </lineage>
</organism>
<feature type="domain" description="Reverse transcriptase" evidence="1">
    <location>
        <begin position="1"/>
        <end position="239"/>
    </location>
</feature>
<dbReference type="InterPro" id="IPR026960">
    <property type="entry name" value="RVT-Znf"/>
</dbReference>
<dbReference type="CDD" id="cd01650">
    <property type="entry name" value="RT_nLTR_like"/>
    <property type="match status" value="1"/>
</dbReference>
<protein>
    <recommendedName>
        <fullName evidence="1">Reverse transcriptase domain-containing protein</fullName>
    </recommendedName>
</protein>
<dbReference type="InterPro" id="IPR000477">
    <property type="entry name" value="RT_dom"/>
</dbReference>
<proteinExistence type="predicted"/>
<dbReference type="EMBL" id="JAANIT010002125">
    <property type="protein sequence ID" value="KAG1537441.1"/>
    <property type="molecule type" value="Genomic_DNA"/>
</dbReference>
<evidence type="ECO:0000313" key="2">
    <source>
        <dbReference type="EMBL" id="KAG1537441.1"/>
    </source>
</evidence>
<dbReference type="Pfam" id="PF13966">
    <property type="entry name" value="zf-RVT"/>
    <property type="match status" value="1"/>
</dbReference>
<dbReference type="PANTHER" id="PTHR31635">
    <property type="entry name" value="REVERSE TRANSCRIPTASE DOMAIN-CONTAINING PROTEIN-RELATED"/>
    <property type="match status" value="1"/>
</dbReference>
<dbReference type="AlphaFoldDB" id="A0A9P6Y263"/>